<protein>
    <submittedName>
        <fullName evidence="3 4">Uncharacterized protein</fullName>
    </submittedName>
</protein>
<keyword evidence="2" id="KW-0472">Membrane</keyword>
<evidence type="ECO:0000313" key="3">
    <source>
        <dbReference type="WBParaSite" id="GPUH_0001899101-mRNA-1"/>
    </source>
</evidence>
<feature type="transmembrane region" description="Helical" evidence="2">
    <location>
        <begin position="93"/>
        <end position="114"/>
    </location>
</feature>
<accession>A0A183EDC5</accession>
<keyword evidence="2" id="KW-0812">Transmembrane</keyword>
<sequence>LESSASTTILRTSYSSSKETSRSEYSFHTPVPESRNSSEIVSDVRSFSNSESGQFAKNGNLLDLDERQLMKEMAQQLRPLPQSSDQFIEKHQVTIVVILLMLISSTVLVLFLFLSSARERRVQRQIERAL</sequence>
<dbReference type="AlphaFoldDB" id="A0A183EDC5"/>
<proteinExistence type="predicted"/>
<reference evidence="3 4" key="1">
    <citation type="submission" date="2016-06" db="UniProtKB">
        <authorList>
            <consortium name="WormBaseParasite"/>
        </authorList>
    </citation>
    <scope>IDENTIFICATION</scope>
</reference>
<feature type="compositionally biased region" description="Low complexity" evidence="1">
    <location>
        <begin position="11"/>
        <end position="26"/>
    </location>
</feature>
<evidence type="ECO:0000313" key="4">
    <source>
        <dbReference type="WBParaSite" id="GPUH_0002026401-mRNA-1"/>
    </source>
</evidence>
<feature type="region of interest" description="Disordered" evidence="1">
    <location>
        <begin position="1"/>
        <end position="38"/>
    </location>
</feature>
<dbReference type="WBParaSite" id="GPUH_0002026401-mRNA-1">
    <property type="protein sequence ID" value="GPUH_0002026401-mRNA-1"/>
    <property type="gene ID" value="GPUH_0002026401"/>
</dbReference>
<name>A0A183EDC5_9BILA</name>
<evidence type="ECO:0000256" key="2">
    <source>
        <dbReference type="SAM" id="Phobius"/>
    </source>
</evidence>
<keyword evidence="2" id="KW-1133">Transmembrane helix</keyword>
<dbReference type="WBParaSite" id="GPUH_0001899101-mRNA-1">
    <property type="protein sequence ID" value="GPUH_0001899101-mRNA-1"/>
    <property type="gene ID" value="GPUH_0001899101"/>
</dbReference>
<evidence type="ECO:0000256" key="1">
    <source>
        <dbReference type="SAM" id="MobiDB-lite"/>
    </source>
</evidence>
<organism evidence="3">
    <name type="scientific">Gongylonema pulchrum</name>
    <dbReference type="NCBI Taxonomy" id="637853"/>
    <lineage>
        <taxon>Eukaryota</taxon>
        <taxon>Metazoa</taxon>
        <taxon>Ecdysozoa</taxon>
        <taxon>Nematoda</taxon>
        <taxon>Chromadorea</taxon>
        <taxon>Rhabditida</taxon>
        <taxon>Spirurina</taxon>
        <taxon>Spiruromorpha</taxon>
        <taxon>Spiruroidea</taxon>
        <taxon>Gongylonematidae</taxon>
        <taxon>Gongylonema</taxon>
    </lineage>
</organism>
<feature type="compositionally biased region" description="Polar residues" evidence="1">
    <location>
        <begin position="1"/>
        <end position="10"/>
    </location>
</feature>